<evidence type="ECO:0000313" key="1">
    <source>
        <dbReference type="EMBL" id="KNC71113.1"/>
    </source>
</evidence>
<dbReference type="RefSeq" id="XP_014145015.1">
    <property type="nucleotide sequence ID" value="XM_014289540.1"/>
</dbReference>
<gene>
    <name evidence="1" type="ORF">SARC_16351</name>
</gene>
<reference evidence="1 2" key="1">
    <citation type="submission" date="2011-02" db="EMBL/GenBank/DDBJ databases">
        <title>The Genome Sequence of Sphaeroforma arctica JP610.</title>
        <authorList>
            <consortium name="The Broad Institute Genome Sequencing Platform"/>
            <person name="Russ C."/>
            <person name="Cuomo C."/>
            <person name="Young S.K."/>
            <person name="Zeng Q."/>
            <person name="Gargeya S."/>
            <person name="Alvarado L."/>
            <person name="Berlin A."/>
            <person name="Chapman S.B."/>
            <person name="Chen Z."/>
            <person name="Freedman E."/>
            <person name="Gellesch M."/>
            <person name="Goldberg J."/>
            <person name="Griggs A."/>
            <person name="Gujja S."/>
            <person name="Heilman E."/>
            <person name="Heiman D."/>
            <person name="Howarth C."/>
            <person name="Mehta T."/>
            <person name="Neiman D."/>
            <person name="Pearson M."/>
            <person name="Roberts A."/>
            <person name="Saif S."/>
            <person name="Shea T."/>
            <person name="Shenoy N."/>
            <person name="Sisk P."/>
            <person name="Stolte C."/>
            <person name="Sykes S."/>
            <person name="White J."/>
            <person name="Yandava C."/>
            <person name="Burger G."/>
            <person name="Gray M.W."/>
            <person name="Holland P.W.H."/>
            <person name="King N."/>
            <person name="Lang F.B.F."/>
            <person name="Roger A.J."/>
            <person name="Ruiz-Trillo I."/>
            <person name="Haas B."/>
            <person name="Nusbaum C."/>
            <person name="Birren B."/>
        </authorList>
    </citation>
    <scope>NUCLEOTIDE SEQUENCE [LARGE SCALE GENOMIC DNA]</scope>
    <source>
        <strain evidence="1 2">JP610</strain>
    </source>
</reference>
<feature type="non-terminal residue" evidence="1">
    <location>
        <position position="1"/>
    </location>
</feature>
<dbReference type="EMBL" id="KQ249476">
    <property type="protein sequence ID" value="KNC71113.1"/>
    <property type="molecule type" value="Genomic_DNA"/>
</dbReference>
<proteinExistence type="predicted"/>
<protein>
    <submittedName>
        <fullName evidence="1">Uncharacterized protein</fullName>
    </submittedName>
</protein>
<dbReference type="Proteomes" id="UP000054560">
    <property type="component" value="Unassembled WGS sequence"/>
</dbReference>
<sequence length="58" mass="6539">DAEHGNAEPLLAYVSKMESFDWDVLPQNQAKSLTQEQMASKRAQLIEKMKLADAEHVP</sequence>
<organism evidence="1 2">
    <name type="scientific">Sphaeroforma arctica JP610</name>
    <dbReference type="NCBI Taxonomy" id="667725"/>
    <lineage>
        <taxon>Eukaryota</taxon>
        <taxon>Ichthyosporea</taxon>
        <taxon>Ichthyophonida</taxon>
        <taxon>Sphaeroforma</taxon>
    </lineage>
</organism>
<keyword evidence="2" id="KW-1185">Reference proteome</keyword>
<dbReference type="AlphaFoldDB" id="A0A0L0F4L0"/>
<evidence type="ECO:0000313" key="2">
    <source>
        <dbReference type="Proteomes" id="UP000054560"/>
    </source>
</evidence>
<dbReference type="GeneID" id="25916855"/>
<accession>A0A0L0F4L0</accession>
<feature type="non-terminal residue" evidence="1">
    <location>
        <position position="58"/>
    </location>
</feature>
<name>A0A0L0F4L0_9EUKA</name>